<dbReference type="NCBIfam" id="TIGR01891">
    <property type="entry name" value="amidohydrolases"/>
    <property type="match status" value="1"/>
</dbReference>
<proteinExistence type="inferred from homology"/>
<dbReference type="FunFam" id="3.30.70.360:FF:000014">
    <property type="entry name" value="N-acyl-L-amino acid amidohydrolase"/>
    <property type="match status" value="1"/>
</dbReference>
<dbReference type="InterPro" id="IPR017439">
    <property type="entry name" value="Amidohydrolase"/>
</dbReference>
<dbReference type="InterPro" id="IPR036264">
    <property type="entry name" value="Bact_exopeptidase_dim_dom"/>
</dbReference>
<organism evidence="5 6">
    <name type="scientific">Halalkalibacillus sediminis</name>
    <dbReference type="NCBI Taxonomy" id="2018042"/>
    <lineage>
        <taxon>Bacteria</taxon>
        <taxon>Bacillati</taxon>
        <taxon>Bacillota</taxon>
        <taxon>Bacilli</taxon>
        <taxon>Bacillales</taxon>
        <taxon>Bacillaceae</taxon>
        <taxon>Halalkalibacillus</taxon>
    </lineage>
</organism>
<dbReference type="GO" id="GO:0016787">
    <property type="term" value="F:hydrolase activity"/>
    <property type="evidence" value="ECO:0007669"/>
    <property type="project" value="UniProtKB-KW"/>
</dbReference>
<evidence type="ECO:0000313" key="5">
    <source>
        <dbReference type="EMBL" id="PKR78283.1"/>
    </source>
</evidence>
<reference evidence="5 6" key="1">
    <citation type="submission" date="2017-06" db="EMBL/GenBank/DDBJ databases">
        <title>the draft geome sequence of Illustriluteabacillus marina B3227.</title>
        <authorList>
            <person name="He R.-H."/>
            <person name="Du Z.-J."/>
        </authorList>
    </citation>
    <scope>NUCLEOTIDE SEQUENCE [LARGE SCALE GENOMIC DNA]</scope>
    <source>
        <strain evidence="5 6">B3227</strain>
    </source>
</reference>
<dbReference type="Proteomes" id="UP000243524">
    <property type="component" value="Unassembled WGS sequence"/>
</dbReference>
<feature type="binding site" evidence="3">
    <location>
        <position position="165"/>
    </location>
    <ligand>
        <name>Mn(2+)</name>
        <dbReference type="ChEBI" id="CHEBI:29035"/>
        <label>2</label>
    </ligand>
</feature>
<dbReference type="Pfam" id="PF07687">
    <property type="entry name" value="M20_dimer"/>
    <property type="match status" value="1"/>
</dbReference>
<dbReference type="CDD" id="cd08021">
    <property type="entry name" value="M20_Acy1_YhaA-like"/>
    <property type="match status" value="1"/>
</dbReference>
<evidence type="ECO:0000256" key="3">
    <source>
        <dbReference type="PIRSR" id="PIRSR005962-1"/>
    </source>
</evidence>
<feature type="binding site" evidence="3">
    <location>
        <position position="106"/>
    </location>
    <ligand>
        <name>Mn(2+)</name>
        <dbReference type="ChEBI" id="CHEBI:29035"/>
        <label>2</label>
    </ligand>
</feature>
<feature type="domain" description="Peptidase M20 dimerisation" evidence="4">
    <location>
        <begin position="185"/>
        <end position="280"/>
    </location>
</feature>
<evidence type="ECO:0000256" key="2">
    <source>
        <dbReference type="ARBA" id="ARBA00022801"/>
    </source>
</evidence>
<dbReference type="GO" id="GO:0046872">
    <property type="term" value="F:metal ion binding"/>
    <property type="evidence" value="ECO:0007669"/>
    <property type="project" value="UniProtKB-KW"/>
</dbReference>
<dbReference type="PIRSF" id="PIRSF005962">
    <property type="entry name" value="Pept_M20D_amidohydro"/>
    <property type="match status" value="1"/>
</dbReference>
<dbReference type="RefSeq" id="WP_101329993.1">
    <property type="nucleotide sequence ID" value="NZ_PJNH01000001.1"/>
</dbReference>
<name>A0A2I0QVA5_9BACI</name>
<dbReference type="SUPFAM" id="SSF53187">
    <property type="entry name" value="Zn-dependent exopeptidases"/>
    <property type="match status" value="1"/>
</dbReference>
<dbReference type="Gene3D" id="3.30.70.360">
    <property type="match status" value="1"/>
</dbReference>
<dbReference type="EMBL" id="PJNH01000001">
    <property type="protein sequence ID" value="PKR78283.1"/>
    <property type="molecule type" value="Genomic_DNA"/>
</dbReference>
<evidence type="ECO:0000259" key="4">
    <source>
        <dbReference type="Pfam" id="PF07687"/>
    </source>
</evidence>
<protein>
    <submittedName>
        <fullName evidence="5">Amidohydrolase</fullName>
    </submittedName>
</protein>
<dbReference type="PANTHER" id="PTHR11014:SF63">
    <property type="entry name" value="METALLOPEPTIDASE, PUTATIVE (AFU_ORTHOLOGUE AFUA_6G09600)-RELATED"/>
    <property type="match status" value="1"/>
</dbReference>
<feature type="binding site" evidence="3">
    <location>
        <position position="140"/>
    </location>
    <ligand>
        <name>Mn(2+)</name>
        <dbReference type="ChEBI" id="CHEBI:29035"/>
        <label>2</label>
    </ligand>
</feature>
<dbReference type="PANTHER" id="PTHR11014">
    <property type="entry name" value="PEPTIDASE M20 FAMILY MEMBER"/>
    <property type="match status" value="1"/>
</dbReference>
<keyword evidence="3" id="KW-0464">Manganese</keyword>
<keyword evidence="6" id="KW-1185">Reference proteome</keyword>
<feature type="binding site" evidence="3">
    <location>
        <position position="362"/>
    </location>
    <ligand>
        <name>Mn(2+)</name>
        <dbReference type="ChEBI" id="CHEBI:29035"/>
        <label>2</label>
    </ligand>
</feature>
<comment type="cofactor">
    <cofactor evidence="3">
        <name>Mn(2+)</name>
        <dbReference type="ChEBI" id="CHEBI:29035"/>
    </cofactor>
    <text evidence="3">The Mn(2+) ion enhances activity.</text>
</comment>
<evidence type="ECO:0000256" key="1">
    <source>
        <dbReference type="ARBA" id="ARBA00006153"/>
    </source>
</evidence>
<comment type="similarity">
    <text evidence="1">Belongs to the peptidase M20 family.</text>
</comment>
<accession>A0A2I0QVA5</accession>
<dbReference type="InterPro" id="IPR002933">
    <property type="entry name" value="Peptidase_M20"/>
</dbReference>
<feature type="binding site" evidence="3">
    <location>
        <position position="104"/>
    </location>
    <ligand>
        <name>Mn(2+)</name>
        <dbReference type="ChEBI" id="CHEBI:29035"/>
        <label>2</label>
    </ligand>
</feature>
<keyword evidence="3" id="KW-0479">Metal-binding</keyword>
<dbReference type="Gene3D" id="3.40.630.10">
    <property type="entry name" value="Zn peptidases"/>
    <property type="match status" value="1"/>
</dbReference>
<dbReference type="SUPFAM" id="SSF55031">
    <property type="entry name" value="Bacterial exopeptidase dimerisation domain"/>
    <property type="match status" value="1"/>
</dbReference>
<comment type="caution">
    <text evidence="5">The sequence shown here is derived from an EMBL/GenBank/DDBJ whole genome shotgun (WGS) entry which is preliminary data.</text>
</comment>
<dbReference type="AlphaFoldDB" id="A0A2I0QVA5"/>
<dbReference type="OrthoDB" id="9776731at2"/>
<sequence length="391" mass="43564">MNWDQVNQSIDQQYDRMVEDRRYLHQHPELSFHEKETSEYITKRYDELGIPYEKDIGGYGIVARIEGGKEGKTVALRADFDALPIQEENDVPYKSKVDGVMHACGHDGHTSTLLGLAEAVWSSKENLPGTMVLIHQPAEEYAPGGAKPMIDEGVLDGVDAVFGTHLWSNAPLNVIQSSRGPFMAGADRFEITIQGKGGHGAMPHQTKDPVVMAGQAIVELQQIVSRRIDPLESAVLTIGRVEAGNAFNVIPDTAKLVGTVRILNKETQESIIEEMDRILKGITTSYDADYELDYVKGYPTVNNHEKEVSYYLDQGNEIDGTAGIEEVPPVMGGEDFAYYLEERPGAFFFTGAQKEGHYYPHHHPKFDIDERALPTAAKALLHGYRKYQENN</sequence>
<keyword evidence="2 5" id="KW-0378">Hydrolase</keyword>
<gene>
    <name evidence="5" type="ORF">CEY16_00555</name>
</gene>
<evidence type="ECO:0000313" key="6">
    <source>
        <dbReference type="Proteomes" id="UP000243524"/>
    </source>
</evidence>
<dbReference type="Pfam" id="PF01546">
    <property type="entry name" value="Peptidase_M20"/>
    <property type="match status" value="1"/>
</dbReference>
<dbReference type="InterPro" id="IPR011650">
    <property type="entry name" value="Peptidase_M20_dimer"/>
</dbReference>